<evidence type="ECO:0000313" key="2">
    <source>
        <dbReference type="Proteomes" id="UP000242146"/>
    </source>
</evidence>
<dbReference type="OrthoDB" id="2287745at2759"/>
<gene>
    <name evidence="1" type="ORF">DM01DRAFT_1374661</name>
</gene>
<dbReference type="Proteomes" id="UP000242146">
    <property type="component" value="Unassembled WGS sequence"/>
</dbReference>
<keyword evidence="2" id="KW-1185">Reference proteome</keyword>
<accession>A0A1X2GGN4</accession>
<comment type="caution">
    <text evidence="1">The sequence shown here is derived from an EMBL/GenBank/DDBJ whole genome shotgun (WGS) entry which is preliminary data.</text>
</comment>
<organism evidence="1 2">
    <name type="scientific">Hesseltinella vesiculosa</name>
    <dbReference type="NCBI Taxonomy" id="101127"/>
    <lineage>
        <taxon>Eukaryota</taxon>
        <taxon>Fungi</taxon>
        <taxon>Fungi incertae sedis</taxon>
        <taxon>Mucoromycota</taxon>
        <taxon>Mucoromycotina</taxon>
        <taxon>Mucoromycetes</taxon>
        <taxon>Mucorales</taxon>
        <taxon>Cunninghamellaceae</taxon>
        <taxon>Hesseltinella</taxon>
    </lineage>
</organism>
<reference evidence="1 2" key="1">
    <citation type="submission" date="2016-07" db="EMBL/GenBank/DDBJ databases">
        <title>Pervasive Adenine N6-methylation of Active Genes in Fungi.</title>
        <authorList>
            <consortium name="DOE Joint Genome Institute"/>
            <person name="Mondo S.J."/>
            <person name="Dannebaum R.O."/>
            <person name="Kuo R.C."/>
            <person name="Labutti K."/>
            <person name="Haridas S."/>
            <person name="Kuo A."/>
            <person name="Salamov A."/>
            <person name="Ahrendt S.R."/>
            <person name="Lipzen A."/>
            <person name="Sullivan W."/>
            <person name="Andreopoulos W.B."/>
            <person name="Clum A."/>
            <person name="Lindquist E."/>
            <person name="Daum C."/>
            <person name="Ramamoorthy G.K."/>
            <person name="Gryganskyi A."/>
            <person name="Culley D."/>
            <person name="Magnuson J.K."/>
            <person name="James T.Y."/>
            <person name="O'Malley M.A."/>
            <person name="Stajich J.E."/>
            <person name="Spatafora J.W."/>
            <person name="Visel A."/>
            <person name="Grigoriev I.V."/>
        </authorList>
    </citation>
    <scope>NUCLEOTIDE SEQUENCE [LARGE SCALE GENOMIC DNA]</scope>
    <source>
        <strain evidence="1 2">NRRL 3301</strain>
    </source>
</reference>
<sequence>MVVSLQDESIPSHQLTIHCAQRIQYLRLSQDNASPFDLYDMEALTLSLTHSYCDFKVNGVDHHVPPAIMDPVLFKVMTDFGFRHRGVVDRCHQFFIQNSLVNTPLSYMVGQALPFGQLLSLWIKINMDTHNILFTCPYDTLLQDIRGLDPRIANCLENALATLLQRLSPSYPLIFSETYLTKLTSIIRHLPIMARSLHRFLTTADASSAFHKETQDLVTHAQQHLIPLLGMTQPDQCTQLTIALYYSAKNTESLRQHRFTRPKAPNADQVVQQLWSHH</sequence>
<dbReference type="AlphaFoldDB" id="A0A1X2GGN4"/>
<protein>
    <submittedName>
        <fullName evidence="1">Uncharacterized protein</fullName>
    </submittedName>
</protein>
<evidence type="ECO:0000313" key="1">
    <source>
        <dbReference type="EMBL" id="ORX53219.1"/>
    </source>
</evidence>
<name>A0A1X2GGN4_9FUNG</name>
<proteinExistence type="predicted"/>
<dbReference type="EMBL" id="MCGT01000016">
    <property type="protein sequence ID" value="ORX53219.1"/>
    <property type="molecule type" value="Genomic_DNA"/>
</dbReference>